<comment type="subcellular location">
    <subcellularLocation>
        <location evidence="1">Cell membrane</location>
        <topology evidence="1">Multi-pass membrane protein</topology>
    </subcellularLocation>
</comment>
<comment type="caution">
    <text evidence="10">The sequence shown here is derived from an EMBL/GenBank/DDBJ whole genome shotgun (WGS) entry which is preliminary data.</text>
</comment>
<dbReference type="PANTHER" id="PTHR33908">
    <property type="entry name" value="MANNOSYLTRANSFERASE YKCB-RELATED"/>
    <property type="match status" value="1"/>
</dbReference>
<evidence type="ECO:0000256" key="1">
    <source>
        <dbReference type="ARBA" id="ARBA00004651"/>
    </source>
</evidence>
<feature type="transmembrane region" description="Helical" evidence="9">
    <location>
        <begin position="102"/>
        <end position="124"/>
    </location>
</feature>
<keyword evidence="3" id="KW-0328">Glycosyltransferase</keyword>
<feature type="region of interest" description="Disordered" evidence="8">
    <location>
        <begin position="496"/>
        <end position="516"/>
    </location>
</feature>
<keyword evidence="7 9" id="KW-0472">Membrane</keyword>
<reference evidence="10 11" key="1">
    <citation type="submission" date="2020-06" db="EMBL/GenBank/DDBJ databases">
        <title>Actinomadura xiongansis sp. nov., isolated from soil of Baiyangdian.</title>
        <authorList>
            <person name="Zhang X."/>
        </authorList>
    </citation>
    <scope>NUCLEOTIDE SEQUENCE [LARGE SCALE GENOMIC DNA]</scope>
    <source>
        <strain evidence="10 11">HBUM206468</strain>
    </source>
</reference>
<protein>
    <submittedName>
        <fullName evidence="10">Glycosyltransferase family 39 protein</fullName>
    </submittedName>
</protein>
<organism evidence="10 11">
    <name type="scientific">Actinomadura alba</name>
    <dbReference type="NCBI Taxonomy" id="406431"/>
    <lineage>
        <taxon>Bacteria</taxon>
        <taxon>Bacillati</taxon>
        <taxon>Actinomycetota</taxon>
        <taxon>Actinomycetes</taxon>
        <taxon>Streptosporangiales</taxon>
        <taxon>Thermomonosporaceae</taxon>
        <taxon>Actinomadura</taxon>
    </lineage>
</organism>
<keyword evidence="11" id="KW-1185">Reference proteome</keyword>
<feature type="transmembrane region" description="Helical" evidence="9">
    <location>
        <begin position="180"/>
        <end position="213"/>
    </location>
</feature>
<gene>
    <name evidence="10" type="ORF">HKK74_30125</name>
</gene>
<evidence type="ECO:0000256" key="9">
    <source>
        <dbReference type="SAM" id="Phobius"/>
    </source>
</evidence>
<feature type="transmembrane region" description="Helical" evidence="9">
    <location>
        <begin position="130"/>
        <end position="147"/>
    </location>
</feature>
<feature type="transmembrane region" description="Helical" evidence="9">
    <location>
        <begin position="220"/>
        <end position="239"/>
    </location>
</feature>
<proteinExistence type="predicted"/>
<evidence type="ECO:0000256" key="6">
    <source>
        <dbReference type="ARBA" id="ARBA00022989"/>
    </source>
</evidence>
<evidence type="ECO:0000256" key="2">
    <source>
        <dbReference type="ARBA" id="ARBA00022475"/>
    </source>
</evidence>
<feature type="region of interest" description="Disordered" evidence="8">
    <location>
        <begin position="1"/>
        <end position="24"/>
    </location>
</feature>
<accession>A0ABR7LXY8</accession>
<dbReference type="Proteomes" id="UP000805614">
    <property type="component" value="Unassembled WGS sequence"/>
</dbReference>
<evidence type="ECO:0000256" key="4">
    <source>
        <dbReference type="ARBA" id="ARBA00022679"/>
    </source>
</evidence>
<dbReference type="InterPro" id="IPR050297">
    <property type="entry name" value="LipidA_mod_glycosyltrf_83"/>
</dbReference>
<evidence type="ECO:0000256" key="3">
    <source>
        <dbReference type="ARBA" id="ARBA00022676"/>
    </source>
</evidence>
<sequence>MTPPAEPAEPSGPAGPGPAKPDPERRVRGIGFWALVGRHRSFTAVLTIGVLVRVTALLGYRPAMWFNDSYDYLHAAMRPYPHPIRPNGYSFLLMVLRPFHSFALVVTVQHIMGVAMAVMIYALLRRRFGLPGWGAALATVPVLLDAYQIQLEHVILSDVPFTFLVVSAITLLLWRAQPSWRIGAAVGLVLGLATLTRSVGLPVLFAVAVFMVVQRMRWRVIAAMLAVCSLPMVAYMGWFQAVHGKFAMTESSGIFLYARVYKFADCDKIKPPVHEIPLCVEPQHRLRFSQDGIWNRKSPLLRNEPERFSPTQNKLAGDFSKRAIMSQPDDYLKVMAGDFFRVFRWERTVFPDWATYEQYEFREKPPPLPDWRMSRGATAAQEAAQYEQGRARPTVVEPFAGVMRTYQDHFYLRGTLLGVILLAGLAGLAASWRRFGGPALLPWITSVGLLLAPAATAEFDYRYILPTVPLACLAAGIAFTPQARARLGRITWRRRRRDEEQEGRPEADRKTEPVSV</sequence>
<keyword evidence="2" id="KW-1003">Cell membrane</keyword>
<dbReference type="EMBL" id="JABVEC010000030">
    <property type="protein sequence ID" value="MBC6469717.1"/>
    <property type="molecule type" value="Genomic_DNA"/>
</dbReference>
<feature type="transmembrane region" description="Helical" evidence="9">
    <location>
        <begin position="42"/>
        <end position="60"/>
    </location>
</feature>
<name>A0ABR7LXY8_9ACTN</name>
<evidence type="ECO:0000256" key="5">
    <source>
        <dbReference type="ARBA" id="ARBA00022692"/>
    </source>
</evidence>
<evidence type="ECO:0000313" key="10">
    <source>
        <dbReference type="EMBL" id="MBC6469717.1"/>
    </source>
</evidence>
<keyword evidence="6 9" id="KW-1133">Transmembrane helix</keyword>
<feature type="transmembrane region" description="Helical" evidence="9">
    <location>
        <begin position="410"/>
        <end position="432"/>
    </location>
</feature>
<keyword evidence="4" id="KW-0808">Transferase</keyword>
<feature type="compositionally biased region" description="Basic and acidic residues" evidence="8">
    <location>
        <begin position="497"/>
        <end position="516"/>
    </location>
</feature>
<keyword evidence="5 9" id="KW-0812">Transmembrane</keyword>
<evidence type="ECO:0000256" key="7">
    <source>
        <dbReference type="ARBA" id="ARBA00023136"/>
    </source>
</evidence>
<feature type="transmembrane region" description="Helical" evidence="9">
    <location>
        <begin position="463"/>
        <end position="487"/>
    </location>
</feature>
<dbReference type="PANTHER" id="PTHR33908:SF11">
    <property type="entry name" value="MEMBRANE PROTEIN"/>
    <property type="match status" value="1"/>
</dbReference>
<evidence type="ECO:0000256" key="8">
    <source>
        <dbReference type="SAM" id="MobiDB-lite"/>
    </source>
</evidence>
<evidence type="ECO:0000313" key="11">
    <source>
        <dbReference type="Proteomes" id="UP000805614"/>
    </source>
</evidence>
<feature type="transmembrane region" description="Helical" evidence="9">
    <location>
        <begin position="154"/>
        <end position="174"/>
    </location>
</feature>